<accession>A0A9P8P7A2</accession>
<evidence type="ECO:0000313" key="5">
    <source>
        <dbReference type="Proteomes" id="UP000769157"/>
    </source>
</evidence>
<evidence type="ECO:0000256" key="1">
    <source>
        <dbReference type="ARBA" id="ARBA00004173"/>
    </source>
</evidence>
<reference evidence="4" key="2">
    <citation type="submission" date="2021-01" db="EMBL/GenBank/DDBJ databases">
        <authorList>
            <person name="Schikora-Tamarit M.A."/>
        </authorList>
    </citation>
    <scope>NUCLEOTIDE SEQUENCE</scope>
    <source>
        <strain evidence="4">CBS6075</strain>
    </source>
</reference>
<dbReference type="GeneID" id="70236123"/>
<dbReference type="Gene3D" id="1.25.40.10">
    <property type="entry name" value="Tetratricopeptide repeat domain"/>
    <property type="match status" value="1"/>
</dbReference>
<keyword evidence="5" id="KW-1185">Reference proteome</keyword>
<name>A0A9P8P7A2_9ASCO</name>
<dbReference type="InterPro" id="IPR011990">
    <property type="entry name" value="TPR-like_helical_dom_sf"/>
</dbReference>
<evidence type="ECO:0000256" key="2">
    <source>
        <dbReference type="ARBA" id="ARBA00022737"/>
    </source>
</evidence>
<dbReference type="OrthoDB" id="185373at2759"/>
<reference evidence="4" key="1">
    <citation type="journal article" date="2021" name="Open Biol.">
        <title>Shared evolutionary footprints suggest mitochondrial oxidative damage underlies multiple complex I losses in fungi.</title>
        <authorList>
            <person name="Schikora-Tamarit M.A."/>
            <person name="Marcet-Houben M."/>
            <person name="Nosek J."/>
            <person name="Gabaldon T."/>
        </authorList>
    </citation>
    <scope>NUCLEOTIDE SEQUENCE</scope>
    <source>
        <strain evidence="4">CBS6075</strain>
    </source>
</reference>
<dbReference type="AlphaFoldDB" id="A0A9P8P7A2"/>
<dbReference type="RefSeq" id="XP_046061173.1">
    <property type="nucleotide sequence ID" value="XM_046205206.1"/>
</dbReference>
<comment type="caution">
    <text evidence="4">The sequence shown here is derived from an EMBL/GenBank/DDBJ whole genome shotgun (WGS) entry which is preliminary data.</text>
</comment>
<comment type="subcellular location">
    <subcellularLocation>
        <location evidence="1">Mitochondrion</location>
    </subcellularLocation>
</comment>
<evidence type="ECO:0000313" key="4">
    <source>
        <dbReference type="EMBL" id="KAH3665969.1"/>
    </source>
</evidence>
<dbReference type="EMBL" id="JAEUBE010000295">
    <property type="protein sequence ID" value="KAH3665969.1"/>
    <property type="molecule type" value="Genomic_DNA"/>
</dbReference>
<gene>
    <name evidence="4" type="ORF">OGAPHI_004158</name>
</gene>
<dbReference type="GO" id="GO:0005739">
    <property type="term" value="C:mitochondrion"/>
    <property type="evidence" value="ECO:0007669"/>
    <property type="project" value="UniProtKB-SubCell"/>
</dbReference>
<dbReference type="Pfam" id="PF13812">
    <property type="entry name" value="PPR_3"/>
    <property type="match status" value="1"/>
</dbReference>
<dbReference type="InterPro" id="IPR002885">
    <property type="entry name" value="PPR_rpt"/>
</dbReference>
<dbReference type="PANTHER" id="PTHR47941">
    <property type="entry name" value="PENTATRICOPEPTIDE REPEAT-CONTAINING PROTEIN 3, MITOCHONDRIAL"/>
    <property type="match status" value="1"/>
</dbReference>
<dbReference type="Proteomes" id="UP000769157">
    <property type="component" value="Unassembled WGS sequence"/>
</dbReference>
<keyword evidence="2" id="KW-0677">Repeat</keyword>
<protein>
    <recommendedName>
        <fullName evidence="3">Mitochondrial 15S rRNA processing factor CCM1</fullName>
    </recommendedName>
</protein>
<organism evidence="4 5">
    <name type="scientific">Ogataea philodendri</name>
    <dbReference type="NCBI Taxonomy" id="1378263"/>
    <lineage>
        <taxon>Eukaryota</taxon>
        <taxon>Fungi</taxon>
        <taxon>Dikarya</taxon>
        <taxon>Ascomycota</taxon>
        <taxon>Saccharomycotina</taxon>
        <taxon>Pichiomycetes</taxon>
        <taxon>Pichiales</taxon>
        <taxon>Pichiaceae</taxon>
        <taxon>Ogataea</taxon>
    </lineage>
</organism>
<evidence type="ECO:0000256" key="3">
    <source>
        <dbReference type="ARBA" id="ARBA00044527"/>
    </source>
</evidence>
<proteinExistence type="predicted"/>
<sequence length="436" mass="50634">MFKSLLSPAVTLPRLVRVISTRPTASESLNALDTIFDRQQSSSLIDEFAIVEKLKSIIPSSPEQDPLYLRLRRPKPIKIFPQPPPPQLNSYSLNVYAHELSSGNYQYSHKAEKYVEDTLQDIIQVQSLTLESYNSILEYYVRKTLYHRSMSVKEQMDVHGVLPDISTYNLLLYLNLKSYKSTTSEIINLFNEMTDANLTPNLSTLYITYTNLKNEHQKLLDIMLQKQIKLSDINTAIVSKLHESNTPIGDIITFLQEHNIYDGVPVHNRIIEIMLEQDSEAAWKHMNSQREIGQYVPNTRTAKLFVSHACEMKQPYIAISYAKFFIDKLKLMNKEAIYNLLLDYHLATIQNPKNWLLLAKFYYFKSNTLVPSKLKMDVLNKARLIDPNFKFKIPPDQEDIEAFQEIDQNLAWKNGPVLKLSENSPEYRLLVERYFD</sequence>